<reference evidence="2" key="1">
    <citation type="submission" date="2022-11" db="UniProtKB">
        <authorList>
            <consortium name="WormBaseParasite"/>
        </authorList>
    </citation>
    <scope>IDENTIFICATION</scope>
</reference>
<dbReference type="WBParaSite" id="PS1159_v2.g15295.t1">
    <property type="protein sequence ID" value="PS1159_v2.g15295.t1"/>
    <property type="gene ID" value="PS1159_v2.g15295"/>
</dbReference>
<accession>A0AC35FC25</accession>
<name>A0AC35FC25_9BILA</name>
<evidence type="ECO:0000313" key="2">
    <source>
        <dbReference type="WBParaSite" id="PS1159_v2.g15295.t1"/>
    </source>
</evidence>
<evidence type="ECO:0000313" key="1">
    <source>
        <dbReference type="Proteomes" id="UP000887580"/>
    </source>
</evidence>
<proteinExistence type="predicted"/>
<organism evidence="1 2">
    <name type="scientific">Panagrolaimus sp. PS1159</name>
    <dbReference type="NCBI Taxonomy" id="55785"/>
    <lineage>
        <taxon>Eukaryota</taxon>
        <taxon>Metazoa</taxon>
        <taxon>Ecdysozoa</taxon>
        <taxon>Nematoda</taxon>
        <taxon>Chromadorea</taxon>
        <taxon>Rhabditida</taxon>
        <taxon>Tylenchina</taxon>
        <taxon>Panagrolaimomorpha</taxon>
        <taxon>Panagrolaimoidea</taxon>
        <taxon>Panagrolaimidae</taxon>
        <taxon>Panagrolaimus</taxon>
    </lineage>
</organism>
<sequence length="175" mass="20695">MLTIPLNLESNTELECPECSRKYQVMWDDPDYYNKMSKWWWKINIKILEQSDDFKPNIITKRIKNICLDAHFKSSDISLQSSMAKKISKLGIVDSIEAKNIYSTTLHLIEFGYAWLYLNKKSKNDKKPLIQKYLKELRGISSEFDSRDFQENDSIGCQKLKQWKSLINKILNNFL</sequence>
<dbReference type="Proteomes" id="UP000887580">
    <property type="component" value="Unplaced"/>
</dbReference>
<protein>
    <submittedName>
        <fullName evidence="2">Uncharacterized protein</fullName>
    </submittedName>
</protein>